<dbReference type="InterPro" id="IPR035992">
    <property type="entry name" value="Ricin_B-like_lectins"/>
</dbReference>
<dbReference type="InterPro" id="IPR008757">
    <property type="entry name" value="Peptidase_M6-like_domain"/>
</dbReference>
<dbReference type="Pfam" id="PF05547">
    <property type="entry name" value="Peptidase_M6"/>
    <property type="match status" value="1"/>
</dbReference>
<dbReference type="CDD" id="cd00161">
    <property type="entry name" value="beta-trefoil_Ricin-like"/>
    <property type="match status" value="1"/>
</dbReference>
<proteinExistence type="predicted"/>
<keyword evidence="2" id="KW-0482">Metalloprotease</keyword>
<dbReference type="NCBIfam" id="TIGR03296">
    <property type="entry name" value="M6dom_TIGR03296"/>
    <property type="match status" value="1"/>
</dbReference>
<accession>A0A6A6I029</accession>
<reference evidence="2" key="1">
    <citation type="journal article" date="2020" name="Stud. Mycol.">
        <title>101 Dothideomycetes genomes: a test case for predicting lifestyles and emergence of pathogens.</title>
        <authorList>
            <person name="Haridas S."/>
            <person name="Albert R."/>
            <person name="Binder M."/>
            <person name="Bloem J."/>
            <person name="Labutti K."/>
            <person name="Salamov A."/>
            <person name="Andreopoulos B."/>
            <person name="Baker S."/>
            <person name="Barry K."/>
            <person name="Bills G."/>
            <person name="Bluhm B."/>
            <person name="Cannon C."/>
            <person name="Castanera R."/>
            <person name="Culley D."/>
            <person name="Daum C."/>
            <person name="Ezra D."/>
            <person name="Gonzalez J."/>
            <person name="Henrissat B."/>
            <person name="Kuo A."/>
            <person name="Liang C."/>
            <person name="Lipzen A."/>
            <person name="Lutzoni F."/>
            <person name="Magnuson J."/>
            <person name="Mondo S."/>
            <person name="Nolan M."/>
            <person name="Ohm R."/>
            <person name="Pangilinan J."/>
            <person name="Park H.-J."/>
            <person name="Ramirez L."/>
            <person name="Alfaro M."/>
            <person name="Sun H."/>
            <person name="Tritt A."/>
            <person name="Yoshinaga Y."/>
            <person name="Zwiers L.-H."/>
            <person name="Turgeon B."/>
            <person name="Goodwin S."/>
            <person name="Spatafora J."/>
            <person name="Crous P."/>
            <person name="Grigoriev I."/>
        </authorList>
    </citation>
    <scope>NUCLEOTIDE SEQUENCE</scope>
    <source>
        <strain evidence="2">CBS 122368</strain>
    </source>
</reference>
<dbReference type="EMBL" id="ML987205">
    <property type="protein sequence ID" value="KAF2243358.1"/>
    <property type="molecule type" value="Genomic_DNA"/>
</dbReference>
<keyword evidence="2" id="KW-0378">Hydrolase</keyword>
<dbReference type="GO" id="GO:0008237">
    <property type="term" value="F:metallopeptidase activity"/>
    <property type="evidence" value="ECO:0007669"/>
    <property type="project" value="UniProtKB-KW"/>
</dbReference>
<dbReference type="RefSeq" id="XP_033678362.1">
    <property type="nucleotide sequence ID" value="XM_033832291.1"/>
</dbReference>
<dbReference type="PROSITE" id="PS50231">
    <property type="entry name" value="RICIN_B_LECTIN"/>
    <property type="match status" value="1"/>
</dbReference>
<dbReference type="SUPFAM" id="SSF50370">
    <property type="entry name" value="Ricin B-like lectins"/>
    <property type="match status" value="1"/>
</dbReference>
<evidence type="ECO:0000259" key="1">
    <source>
        <dbReference type="Pfam" id="PF05547"/>
    </source>
</evidence>
<dbReference type="GeneID" id="54585621"/>
<dbReference type="SUPFAM" id="SSF55486">
    <property type="entry name" value="Metalloproteases ('zincins'), catalytic domain"/>
    <property type="match status" value="1"/>
</dbReference>
<dbReference type="PANTHER" id="PTHR41775">
    <property type="entry name" value="SECRETED PROTEIN-RELATED"/>
    <property type="match status" value="1"/>
</dbReference>
<organism evidence="2 3">
    <name type="scientific">Trematosphaeria pertusa</name>
    <dbReference type="NCBI Taxonomy" id="390896"/>
    <lineage>
        <taxon>Eukaryota</taxon>
        <taxon>Fungi</taxon>
        <taxon>Dikarya</taxon>
        <taxon>Ascomycota</taxon>
        <taxon>Pezizomycotina</taxon>
        <taxon>Dothideomycetes</taxon>
        <taxon>Pleosporomycetidae</taxon>
        <taxon>Pleosporales</taxon>
        <taxon>Massarineae</taxon>
        <taxon>Trematosphaeriaceae</taxon>
        <taxon>Trematosphaeria</taxon>
    </lineage>
</organism>
<sequence length="616" mass="67435">MVCAHPDLVAQVKAEGFNAQGTGNVASAKEIAQALANARRTPGIGDGLIFPKSHYPKPTSIMAMSRAALERAPLRGNIRAIVVLAQFQDVKMAAGAKERMQDLFFSNGKLATGSVTEYYSEVSNKKVSFSGEVVGPFTLSKKMAQYANNDFGFGDVMPNSRTMADEAFEAAKSSVNWGPYDNDGNGYVDAFIVVHAGAPAERTGVRSDIWSVKWVLPSEKKANGVNIYAFLTVSEFARCGTPAHEIGHLVFGWPDLYDTDSVDSWSPPRPDLTSEGIGNWCLMAAGSFGGDEHRPVHPSAWCKATQGWIGTITETENHQVTLQDVKSGFKAHRLWTNGDGSSQEYFLIENRQLTGFDASLPGAGLLVWHIDDAVPENTDENHPKVKLMQADGLKDLEDERNRGDGGDPFPGIANKVTFNATSNPHSKAYSGADSFVSVTQIPASTPSMTFNITVKPIAQPPTGDFNPQVWYRLKNTYEPARYSLDVINDNGTNSTGLLQMARDGNFSGQHWQIKSNGDGTYHLRTLFLGAKRQLDVYGNDKYTPVLQKAGFFSGQFWMIKPWGDGTWHLENAYSGPNLYLDTIEGGPKVKMNSANIGRPTQRWSITRIRDITEPGF</sequence>
<keyword evidence="3" id="KW-1185">Reference proteome</keyword>
<evidence type="ECO:0000313" key="2">
    <source>
        <dbReference type="EMBL" id="KAF2243358.1"/>
    </source>
</evidence>
<dbReference type="AlphaFoldDB" id="A0A6A6I029"/>
<keyword evidence="2" id="KW-0645">Protease</keyword>
<evidence type="ECO:0000313" key="3">
    <source>
        <dbReference type="Proteomes" id="UP000800094"/>
    </source>
</evidence>
<protein>
    <submittedName>
        <fullName evidence="2">M6 metalloprotease</fullName>
    </submittedName>
</protein>
<feature type="domain" description="Peptidase M6-like" evidence="1">
    <location>
        <begin position="97"/>
        <end position="293"/>
    </location>
</feature>
<gene>
    <name evidence="2" type="ORF">BU26DRAFT_554874</name>
</gene>
<dbReference type="PANTHER" id="PTHR41775:SF1">
    <property type="entry name" value="PEPTIDASE M6-LIKE DOMAIN-CONTAINING PROTEIN"/>
    <property type="match status" value="1"/>
</dbReference>
<name>A0A6A6I029_9PLEO</name>
<dbReference type="Proteomes" id="UP000800094">
    <property type="component" value="Unassembled WGS sequence"/>
</dbReference>
<dbReference type="GO" id="GO:0006508">
    <property type="term" value="P:proteolysis"/>
    <property type="evidence" value="ECO:0007669"/>
    <property type="project" value="UniProtKB-KW"/>
</dbReference>
<dbReference type="OrthoDB" id="9986966at2759"/>
<dbReference type="Gene3D" id="2.80.10.50">
    <property type="match status" value="1"/>
</dbReference>